<dbReference type="PROSITE" id="PS50943">
    <property type="entry name" value="HTH_CROC1"/>
    <property type="match status" value="1"/>
</dbReference>
<dbReference type="AlphaFoldDB" id="B9M619"/>
<reference evidence="2 3" key="1">
    <citation type="submission" date="2009-01" db="EMBL/GenBank/DDBJ databases">
        <title>Complete sequence of Geobacter sp. FRC-32.</title>
        <authorList>
            <consortium name="US DOE Joint Genome Institute"/>
            <person name="Lucas S."/>
            <person name="Copeland A."/>
            <person name="Lapidus A."/>
            <person name="Glavina del Rio T."/>
            <person name="Dalin E."/>
            <person name="Tice H."/>
            <person name="Bruce D."/>
            <person name="Goodwin L."/>
            <person name="Pitluck S."/>
            <person name="Saunders E."/>
            <person name="Brettin T."/>
            <person name="Detter J.C."/>
            <person name="Han C."/>
            <person name="Larimer F."/>
            <person name="Land M."/>
            <person name="Hauser L."/>
            <person name="Kyrpides N."/>
            <person name="Ovchinnikova G."/>
            <person name="Kostka J."/>
            <person name="Richardson P."/>
        </authorList>
    </citation>
    <scope>NUCLEOTIDE SEQUENCE [LARGE SCALE GENOMIC DNA]</scope>
    <source>
        <strain evidence="3">DSM 22248 / JCM 15807 / FRC-32</strain>
    </source>
</reference>
<dbReference type="GO" id="GO:0003677">
    <property type="term" value="F:DNA binding"/>
    <property type="evidence" value="ECO:0007669"/>
    <property type="project" value="InterPro"/>
</dbReference>
<feature type="domain" description="HTH cro/C1-type" evidence="1">
    <location>
        <begin position="34"/>
        <end position="90"/>
    </location>
</feature>
<dbReference type="RefSeq" id="WP_012646729.1">
    <property type="nucleotide sequence ID" value="NC_011979.1"/>
</dbReference>
<dbReference type="HOGENOM" id="CLU_123886_0_0_7"/>
<dbReference type="KEGG" id="geo:Geob_1642"/>
<dbReference type="InterPro" id="IPR001387">
    <property type="entry name" value="Cro/C1-type_HTH"/>
</dbReference>
<evidence type="ECO:0000313" key="3">
    <source>
        <dbReference type="Proteomes" id="UP000007721"/>
    </source>
</evidence>
<name>B9M619_GEODF</name>
<evidence type="ECO:0000313" key="2">
    <source>
        <dbReference type="EMBL" id="ACM20000.1"/>
    </source>
</evidence>
<dbReference type="NCBIfam" id="TIGR02612">
    <property type="entry name" value="mob_myst_A"/>
    <property type="match status" value="1"/>
</dbReference>
<proteinExistence type="predicted"/>
<dbReference type="STRING" id="316067.Geob_1642"/>
<dbReference type="InterPro" id="IPR010982">
    <property type="entry name" value="Lambda_DNA-bd_dom_sf"/>
</dbReference>
<dbReference type="OrthoDB" id="9785949at2"/>
<dbReference type="SMART" id="SM00530">
    <property type="entry name" value="HTH_XRE"/>
    <property type="match status" value="1"/>
</dbReference>
<accession>B9M619</accession>
<dbReference type="Pfam" id="PF01381">
    <property type="entry name" value="HTH_3"/>
    <property type="match status" value="1"/>
</dbReference>
<evidence type="ECO:0000259" key="1">
    <source>
        <dbReference type="PROSITE" id="PS50943"/>
    </source>
</evidence>
<organism evidence="2 3">
    <name type="scientific">Geotalea daltonii (strain DSM 22248 / JCM 15807 / FRC-32)</name>
    <name type="common">Geobacter daltonii</name>
    <dbReference type="NCBI Taxonomy" id="316067"/>
    <lineage>
        <taxon>Bacteria</taxon>
        <taxon>Pseudomonadati</taxon>
        <taxon>Thermodesulfobacteriota</taxon>
        <taxon>Desulfuromonadia</taxon>
        <taxon>Geobacterales</taxon>
        <taxon>Geobacteraceae</taxon>
        <taxon>Geotalea</taxon>
    </lineage>
</organism>
<keyword evidence="3" id="KW-1185">Reference proteome</keyword>
<dbReference type="Proteomes" id="UP000007721">
    <property type="component" value="Chromosome"/>
</dbReference>
<dbReference type="eggNOG" id="COG1396">
    <property type="taxonomic scope" value="Bacteria"/>
</dbReference>
<dbReference type="SUPFAM" id="SSF47413">
    <property type="entry name" value="lambda repressor-like DNA-binding domains"/>
    <property type="match status" value="1"/>
</dbReference>
<dbReference type="Gene3D" id="1.10.260.40">
    <property type="entry name" value="lambda repressor-like DNA-binding domains"/>
    <property type="match status" value="1"/>
</dbReference>
<dbReference type="EMBL" id="CP001390">
    <property type="protein sequence ID" value="ACM20000.1"/>
    <property type="molecule type" value="Genomic_DNA"/>
</dbReference>
<dbReference type="InterPro" id="IPR013435">
    <property type="entry name" value="Mobile_mystery_prot_A"/>
</dbReference>
<gene>
    <name evidence="2" type="ordered locus">Geob_1642</name>
</gene>
<sequence length="156" mass="17607">MLPKYKLIARQQLDNTLSYYAALKQNSPPVKGWIRAIREALGMSGKQLAKRLNVSQPRIPKLERDELSGVVSIKTMRQAAEALDCVFVYAMIPRTTLEETVRAQARKVADARTQRVSHTMLLEAQNLSDQEQSASIDAAVDELVQEMPKELWESKP</sequence>
<dbReference type="CDD" id="cd00093">
    <property type="entry name" value="HTH_XRE"/>
    <property type="match status" value="1"/>
</dbReference>
<protein>
    <submittedName>
        <fullName evidence="2">Antitoxin, XRE family</fullName>
    </submittedName>
</protein>